<protein>
    <recommendedName>
        <fullName evidence="3">4-hydroxybenzoyl-CoA thioesterase</fullName>
    </recommendedName>
</protein>
<evidence type="ECO:0008006" key="3">
    <source>
        <dbReference type="Google" id="ProtNLM"/>
    </source>
</evidence>
<dbReference type="AlphaFoldDB" id="A0A172YGC2"/>
<reference evidence="1 2" key="1">
    <citation type="submission" date="2016-04" db="EMBL/GenBank/DDBJ databases">
        <title>Complete Genome Sequence of Halotalea alkalilenta IHB B 13600.</title>
        <authorList>
            <person name="Swarnkar M.K."/>
            <person name="Sharma A."/>
            <person name="Kaushal K."/>
            <person name="Soni R."/>
            <person name="Rana S."/>
            <person name="Singh A.K."/>
            <person name="Gulati A."/>
        </authorList>
    </citation>
    <scope>NUCLEOTIDE SEQUENCE [LARGE SCALE GENOMIC DNA]</scope>
    <source>
        <strain evidence="1 2">IHB B 13600</strain>
    </source>
</reference>
<proteinExistence type="predicted"/>
<keyword evidence="2" id="KW-1185">Reference proteome</keyword>
<dbReference type="InterPro" id="IPR029069">
    <property type="entry name" value="HotDog_dom_sf"/>
</dbReference>
<dbReference type="Proteomes" id="UP000077875">
    <property type="component" value="Chromosome"/>
</dbReference>
<dbReference type="RefSeq" id="WP_064123161.1">
    <property type="nucleotide sequence ID" value="NZ_CP015243.1"/>
</dbReference>
<dbReference type="STRING" id="376489.A5892_12950"/>
<name>A0A172YGC2_9GAMM</name>
<sequence>MTRPWSAPCYVGEVDQAWVDYNGHMRDAFYLLPMSMASDEMMNRIGLDERGRSLLGHTLYTLEAHLHFLAEARLGARIEVGSRLVEHDAKRLRLCHLMYLGAERRLCAASEQLLINIDVASGRSTPFADRVVARIDHGIDAAEALEWRQWAGQRIALKK</sequence>
<gene>
    <name evidence="1" type="ORF">A5892_12950</name>
</gene>
<evidence type="ECO:0000313" key="2">
    <source>
        <dbReference type="Proteomes" id="UP000077875"/>
    </source>
</evidence>
<dbReference type="EMBL" id="CP015243">
    <property type="protein sequence ID" value="ANF58264.1"/>
    <property type="molecule type" value="Genomic_DNA"/>
</dbReference>
<dbReference type="Pfam" id="PF13279">
    <property type="entry name" value="4HBT_2"/>
    <property type="match status" value="1"/>
</dbReference>
<dbReference type="KEGG" id="haa:A5892_12950"/>
<organism evidence="1 2">
    <name type="scientific">Halotalea alkalilenta</name>
    <dbReference type="NCBI Taxonomy" id="376489"/>
    <lineage>
        <taxon>Bacteria</taxon>
        <taxon>Pseudomonadati</taxon>
        <taxon>Pseudomonadota</taxon>
        <taxon>Gammaproteobacteria</taxon>
        <taxon>Oceanospirillales</taxon>
        <taxon>Halomonadaceae</taxon>
        <taxon>Halotalea</taxon>
    </lineage>
</organism>
<dbReference type="SUPFAM" id="SSF54637">
    <property type="entry name" value="Thioesterase/thiol ester dehydrase-isomerase"/>
    <property type="match status" value="1"/>
</dbReference>
<accession>A0A172YGC2</accession>
<dbReference type="Gene3D" id="3.10.129.10">
    <property type="entry name" value="Hotdog Thioesterase"/>
    <property type="match status" value="1"/>
</dbReference>
<evidence type="ECO:0000313" key="1">
    <source>
        <dbReference type="EMBL" id="ANF58264.1"/>
    </source>
</evidence>
<dbReference type="CDD" id="cd00586">
    <property type="entry name" value="4HBT"/>
    <property type="match status" value="1"/>
</dbReference>